<dbReference type="PANTHER" id="PTHR20872:SF1">
    <property type="entry name" value="F-BOX DOMAIN-CONTAINING PROTEIN"/>
    <property type="match status" value="1"/>
</dbReference>
<evidence type="ECO:0000313" key="2">
    <source>
        <dbReference type="EMBL" id="KAK6626736.1"/>
    </source>
</evidence>
<dbReference type="SUPFAM" id="SSF52047">
    <property type="entry name" value="RNI-like"/>
    <property type="match status" value="1"/>
</dbReference>
<dbReference type="Proteomes" id="UP001359485">
    <property type="component" value="Unassembled WGS sequence"/>
</dbReference>
<dbReference type="InterPro" id="IPR001810">
    <property type="entry name" value="F-box_dom"/>
</dbReference>
<reference evidence="2 3" key="1">
    <citation type="submission" date="2023-09" db="EMBL/GenBank/DDBJ databases">
        <title>Genomes of two closely related lineages of the louse Polyplax serrata with different host specificities.</title>
        <authorList>
            <person name="Martinu J."/>
            <person name="Tarabai H."/>
            <person name="Stefka J."/>
            <person name="Hypsa V."/>
        </authorList>
    </citation>
    <scope>NUCLEOTIDE SEQUENCE [LARGE SCALE GENOMIC DNA]</scope>
    <source>
        <strain evidence="2">98ZLc_SE</strain>
    </source>
</reference>
<name>A0ABR1ASP6_POLSC</name>
<dbReference type="Gene3D" id="1.20.1280.50">
    <property type="match status" value="1"/>
</dbReference>
<evidence type="ECO:0000259" key="1">
    <source>
        <dbReference type="PROSITE" id="PS50181"/>
    </source>
</evidence>
<accession>A0ABR1ASP6</accession>
<comment type="caution">
    <text evidence="2">The sequence shown here is derived from an EMBL/GenBank/DDBJ whole genome shotgun (WGS) entry which is preliminary data.</text>
</comment>
<dbReference type="SMART" id="SM00256">
    <property type="entry name" value="FBOX"/>
    <property type="match status" value="1"/>
</dbReference>
<dbReference type="Gene3D" id="3.80.10.10">
    <property type="entry name" value="Ribonuclease Inhibitor"/>
    <property type="match status" value="1"/>
</dbReference>
<feature type="domain" description="F-box" evidence="1">
    <location>
        <begin position="2"/>
        <end position="48"/>
    </location>
</feature>
<proteinExistence type="predicted"/>
<dbReference type="SUPFAM" id="SSF81383">
    <property type="entry name" value="F-box domain"/>
    <property type="match status" value="1"/>
</dbReference>
<dbReference type="Pfam" id="PF12937">
    <property type="entry name" value="F-box-like"/>
    <property type="match status" value="1"/>
</dbReference>
<evidence type="ECO:0000313" key="3">
    <source>
        <dbReference type="Proteomes" id="UP001359485"/>
    </source>
</evidence>
<dbReference type="PROSITE" id="PS50181">
    <property type="entry name" value="FBOX"/>
    <property type="match status" value="1"/>
</dbReference>
<protein>
    <recommendedName>
        <fullName evidence="1">F-box domain-containing protein</fullName>
    </recommendedName>
</protein>
<dbReference type="PANTHER" id="PTHR20872">
    <property type="match status" value="1"/>
</dbReference>
<dbReference type="InterPro" id="IPR032675">
    <property type="entry name" value="LRR_dom_sf"/>
</dbReference>
<organism evidence="2 3">
    <name type="scientific">Polyplax serrata</name>
    <name type="common">Common mouse louse</name>
    <dbReference type="NCBI Taxonomy" id="468196"/>
    <lineage>
        <taxon>Eukaryota</taxon>
        <taxon>Metazoa</taxon>
        <taxon>Ecdysozoa</taxon>
        <taxon>Arthropoda</taxon>
        <taxon>Hexapoda</taxon>
        <taxon>Insecta</taxon>
        <taxon>Pterygota</taxon>
        <taxon>Neoptera</taxon>
        <taxon>Paraneoptera</taxon>
        <taxon>Psocodea</taxon>
        <taxon>Troctomorpha</taxon>
        <taxon>Phthiraptera</taxon>
        <taxon>Anoplura</taxon>
        <taxon>Polyplacidae</taxon>
        <taxon>Polyplax</taxon>
    </lineage>
</organism>
<dbReference type="EMBL" id="JAWJWF010000045">
    <property type="protein sequence ID" value="KAK6626736.1"/>
    <property type="molecule type" value="Genomic_DNA"/>
</dbReference>
<sequence length="433" mass="50266">MTMRWDLLPDLILSQIFNYLNRHDRISAGRVCTLWDRALNCPSIWHNVNVNLERDIVLHDTSLAKETIIKYGHHMKRLILTWSQRDSPARPICLKTQIEAGTEFLSLLLGLNIQIKELCLVDWFCSYKYKGNRIKLIMALTDFIRSQSKLQTLSLEKASFRVNEIIRILCAVAHSKSNQLQKLNLRSGFNECEAILITPRYLEALSRLSNLTELQLDYPALSDGVLFILAENTRGRLEHLTVEASGSDFTLPVLSDNAWKKLAKECPKLKVAFIIMYITHYEDVCVFLLPSVPLYSFTFTTGCTWDQSRSRDFRGIFSLLLAYYNNSIEKIHLNIKNNREVLDDLIIDMVEKCPNLTFLQFNGVLRNITTIKKMCEIQKNSQNQFKTFHVRPKFLNEYNYSQANIISSLYKEKLANLNVDFRIEDPTVDVNFY</sequence>
<dbReference type="InterPro" id="IPR036047">
    <property type="entry name" value="F-box-like_dom_sf"/>
</dbReference>
<keyword evidence="3" id="KW-1185">Reference proteome</keyword>
<gene>
    <name evidence="2" type="ORF">RUM44_009213</name>
</gene>